<feature type="transmembrane region" description="Helical" evidence="1">
    <location>
        <begin position="158"/>
        <end position="176"/>
    </location>
</feature>
<feature type="transmembrane region" description="Helical" evidence="1">
    <location>
        <begin position="6"/>
        <end position="28"/>
    </location>
</feature>
<dbReference type="KEGG" id="ocy:OSSY52_14020"/>
<dbReference type="InterPro" id="IPR009825">
    <property type="entry name" value="ECF_substrate-spec-like"/>
</dbReference>
<feature type="transmembrane region" description="Helical" evidence="1">
    <location>
        <begin position="103"/>
        <end position="124"/>
    </location>
</feature>
<dbReference type="Proteomes" id="UP000516361">
    <property type="component" value="Chromosome"/>
</dbReference>
<evidence type="ECO:0000256" key="1">
    <source>
        <dbReference type="SAM" id="Phobius"/>
    </source>
</evidence>
<dbReference type="EMBL" id="AP018712">
    <property type="protein sequence ID" value="BBE31261.1"/>
    <property type="molecule type" value="Genomic_DNA"/>
</dbReference>
<keyword evidence="1" id="KW-0812">Transmembrane</keyword>
<feature type="transmembrane region" description="Helical" evidence="1">
    <location>
        <begin position="225"/>
        <end position="242"/>
    </location>
</feature>
<name>A0A7G1G4G7_9BACT</name>
<dbReference type="PANTHER" id="PTHR37815">
    <property type="entry name" value="UPF0397 PROTEIN BC_2624-RELATED"/>
    <property type="match status" value="1"/>
</dbReference>
<dbReference type="GO" id="GO:0016020">
    <property type="term" value="C:membrane"/>
    <property type="evidence" value="ECO:0007669"/>
    <property type="project" value="InterPro"/>
</dbReference>
<dbReference type="AlphaFoldDB" id="A0A7G1G4G7"/>
<gene>
    <name evidence="2" type="ORF">OSSY52_14020</name>
</gene>
<dbReference type="PANTHER" id="PTHR37815:SF3">
    <property type="entry name" value="UPF0397 PROTEIN SPR0429"/>
    <property type="match status" value="1"/>
</dbReference>
<sequence>MTKTKRIIYSGLMIALVFVATFSIKIPIPGLGYVHPGDSMIFVAAILFGWKVGALAGGLGSAMSDLVGGYGIYVIPTLIIKAIMGAIVGYFAHDLKNNKKTGIIINSISMIIWIIFGGTLNTVLSNLKNNATDSLMKTLEVTNVQELQNKISNVQTPLFWAIILIPIVAILISFIFRNKDSKLFSFSNIIGMTIAGLWMVFGYYFAEVIIYHSWITPIFGIPWNILQFITGIILAFIIVLGIKNINKNKENL</sequence>
<accession>A0A7G1G4G7</accession>
<dbReference type="Gene3D" id="1.10.1760.20">
    <property type="match status" value="2"/>
</dbReference>
<organism evidence="2 3">
    <name type="scientific">Tepiditoga spiralis</name>
    <dbReference type="NCBI Taxonomy" id="2108365"/>
    <lineage>
        <taxon>Bacteria</taxon>
        <taxon>Thermotogati</taxon>
        <taxon>Thermotogota</taxon>
        <taxon>Thermotogae</taxon>
        <taxon>Petrotogales</taxon>
        <taxon>Petrotogaceae</taxon>
        <taxon>Tepiditoga</taxon>
    </lineage>
</organism>
<dbReference type="RefSeq" id="WP_190613691.1">
    <property type="nucleotide sequence ID" value="NZ_AP018712.1"/>
</dbReference>
<keyword evidence="3" id="KW-1185">Reference proteome</keyword>
<proteinExistence type="predicted"/>
<feature type="transmembrane region" description="Helical" evidence="1">
    <location>
        <begin position="183"/>
        <end position="205"/>
    </location>
</feature>
<protein>
    <recommendedName>
        <fullName evidence="4">ECF transporter S component</fullName>
    </recommendedName>
</protein>
<keyword evidence="1" id="KW-0472">Membrane</keyword>
<evidence type="ECO:0000313" key="3">
    <source>
        <dbReference type="Proteomes" id="UP000516361"/>
    </source>
</evidence>
<feature type="transmembrane region" description="Helical" evidence="1">
    <location>
        <begin position="70"/>
        <end position="91"/>
    </location>
</feature>
<dbReference type="Pfam" id="PF07155">
    <property type="entry name" value="ECF-ribofla_trS"/>
    <property type="match status" value="1"/>
</dbReference>
<keyword evidence="1" id="KW-1133">Transmembrane helix</keyword>
<evidence type="ECO:0008006" key="4">
    <source>
        <dbReference type="Google" id="ProtNLM"/>
    </source>
</evidence>
<evidence type="ECO:0000313" key="2">
    <source>
        <dbReference type="EMBL" id="BBE31261.1"/>
    </source>
</evidence>
<dbReference type="InParanoid" id="A0A7G1G4G7"/>
<reference evidence="2 3" key="1">
    <citation type="submission" date="2018-06" db="EMBL/GenBank/DDBJ databases">
        <title>Genome sequencing of Oceanotoga sp. sy52.</title>
        <authorList>
            <person name="Mori K."/>
        </authorList>
    </citation>
    <scope>NUCLEOTIDE SEQUENCE [LARGE SCALE GENOMIC DNA]</scope>
    <source>
        <strain evidence="3">sy52</strain>
    </source>
</reference>